<comment type="caution">
    <text evidence="2">The sequence shown here is derived from an EMBL/GenBank/DDBJ whole genome shotgun (WGS) entry which is preliminary data.</text>
</comment>
<protein>
    <recommendedName>
        <fullName evidence="1">AB hydrolase-1 domain-containing protein</fullName>
    </recommendedName>
</protein>
<proteinExistence type="predicted"/>
<dbReference type="RefSeq" id="WP_116415680.1">
    <property type="nucleotide sequence ID" value="NZ_NBWZ01000001.1"/>
</dbReference>
<name>A0A3E0VLE2_9MICO</name>
<sequence>MKRTQKNARLRWAGLFAAAIAVVAVVIPGQLSVASAAPLDSQAGVSASVSPKPTIVLVHGAWADGSSFAPVTTALQLAGYTVLVAPNPLRGVVEDTKAVSDFINQRTSGPVILVGHSYGGVVITGAGLNDPDVKALVYIDGYAPDNGESAQQLTNVLPGSLLNVANPTTVFDFVLPAPDAPQALYDSYIKTDQYKAIFAASLPSTVTKTLAAGQSPITLGALGTPFSGTPAWKTIPSWFFIGTADKVLPPAEQQVMAARAHGKVTEANSPHLAMIAKPLQVTGVIIDAALHYSR</sequence>
<dbReference type="InterPro" id="IPR029058">
    <property type="entry name" value="AB_hydrolase_fold"/>
</dbReference>
<dbReference type="OrthoDB" id="9814966at2"/>
<dbReference type="Pfam" id="PF12697">
    <property type="entry name" value="Abhydrolase_6"/>
    <property type="match status" value="1"/>
</dbReference>
<evidence type="ECO:0000259" key="1">
    <source>
        <dbReference type="Pfam" id="PF12697"/>
    </source>
</evidence>
<dbReference type="InterPro" id="IPR000073">
    <property type="entry name" value="AB_hydrolase_1"/>
</dbReference>
<dbReference type="Gene3D" id="3.40.50.1820">
    <property type="entry name" value="alpha/beta hydrolase"/>
    <property type="match status" value="1"/>
</dbReference>
<dbReference type="InterPro" id="IPR052897">
    <property type="entry name" value="Sec-Metab_Biosynth_Hydrolase"/>
</dbReference>
<dbReference type="EMBL" id="NBWZ01000001">
    <property type="protein sequence ID" value="RFA10298.1"/>
    <property type="molecule type" value="Genomic_DNA"/>
</dbReference>
<organism evidence="2 3">
    <name type="scientific">Subtercola boreus</name>
    <dbReference type="NCBI Taxonomy" id="120213"/>
    <lineage>
        <taxon>Bacteria</taxon>
        <taxon>Bacillati</taxon>
        <taxon>Actinomycetota</taxon>
        <taxon>Actinomycetes</taxon>
        <taxon>Micrococcales</taxon>
        <taxon>Microbacteriaceae</taxon>
        <taxon>Subtercola</taxon>
    </lineage>
</organism>
<dbReference type="GO" id="GO:0003824">
    <property type="term" value="F:catalytic activity"/>
    <property type="evidence" value="ECO:0007669"/>
    <property type="project" value="UniProtKB-ARBA"/>
</dbReference>
<dbReference type="Proteomes" id="UP000256486">
    <property type="component" value="Unassembled WGS sequence"/>
</dbReference>
<keyword evidence="3" id="KW-1185">Reference proteome</keyword>
<evidence type="ECO:0000313" key="3">
    <source>
        <dbReference type="Proteomes" id="UP000256486"/>
    </source>
</evidence>
<dbReference type="SUPFAM" id="SSF53474">
    <property type="entry name" value="alpha/beta-Hydrolases"/>
    <property type="match status" value="1"/>
</dbReference>
<gene>
    <name evidence="2" type="ORF">B7R54_14575</name>
</gene>
<feature type="domain" description="AB hydrolase-1" evidence="1">
    <location>
        <begin position="55"/>
        <end position="278"/>
    </location>
</feature>
<dbReference type="PANTHER" id="PTHR37017">
    <property type="entry name" value="AB HYDROLASE-1 DOMAIN-CONTAINING PROTEIN-RELATED"/>
    <property type="match status" value="1"/>
</dbReference>
<evidence type="ECO:0000313" key="2">
    <source>
        <dbReference type="EMBL" id="RFA10298.1"/>
    </source>
</evidence>
<dbReference type="PANTHER" id="PTHR37017:SF11">
    <property type="entry name" value="ESTERASE_LIPASE_THIOESTERASE DOMAIN-CONTAINING PROTEIN"/>
    <property type="match status" value="1"/>
</dbReference>
<accession>A0A3E0VLE2</accession>
<dbReference type="AlphaFoldDB" id="A0A3E0VLE2"/>
<reference evidence="2 3" key="1">
    <citation type="submission" date="2017-04" db="EMBL/GenBank/DDBJ databases">
        <title>Comparative genome analysis of Subtercola boreus.</title>
        <authorList>
            <person name="Cho Y.-J."/>
            <person name="Cho A."/>
            <person name="Kim O.-S."/>
            <person name="Lee J.-I."/>
        </authorList>
    </citation>
    <scope>NUCLEOTIDE SEQUENCE [LARGE SCALE GENOMIC DNA]</scope>
    <source>
        <strain evidence="2 3">K300</strain>
    </source>
</reference>